<dbReference type="EMBL" id="AP018174">
    <property type="protein sequence ID" value="BAY18106.1"/>
    <property type="molecule type" value="Genomic_DNA"/>
</dbReference>
<reference evidence="1 2" key="1">
    <citation type="submission" date="2017-06" db="EMBL/GenBank/DDBJ databases">
        <title>Genome sequencing of cyanobaciteial culture collection at National Institute for Environmental Studies (NIES).</title>
        <authorList>
            <person name="Hirose Y."/>
            <person name="Shimura Y."/>
            <person name="Fujisawa T."/>
            <person name="Nakamura Y."/>
            <person name="Kawachi M."/>
        </authorList>
    </citation>
    <scope>NUCLEOTIDE SEQUENCE [LARGE SCALE GENOMIC DNA]</scope>
    <source>
        <strain evidence="1 2">NIES-21</strain>
    </source>
</reference>
<accession>A0A1Z4GL83</accession>
<sequence>MLGQLESLNARKSLTIPSAFWRQRIGRAMPDLFAQRLRLGEATVVLLLFNLMSFVKK</sequence>
<gene>
    <name evidence="1" type="ORF">NIES21_39490</name>
</gene>
<dbReference type="AlphaFoldDB" id="A0A1Z4GL83"/>
<proteinExistence type="predicted"/>
<keyword evidence="2" id="KW-1185">Reference proteome</keyword>
<dbReference type="Proteomes" id="UP000218287">
    <property type="component" value="Chromosome"/>
</dbReference>
<organism evidence="1 2">
    <name type="scientific">Anabaenopsis circularis NIES-21</name>
    <dbReference type="NCBI Taxonomy" id="1085406"/>
    <lineage>
        <taxon>Bacteria</taxon>
        <taxon>Bacillati</taxon>
        <taxon>Cyanobacteriota</taxon>
        <taxon>Cyanophyceae</taxon>
        <taxon>Nostocales</taxon>
        <taxon>Nodulariaceae</taxon>
        <taxon>Anabaenopsis</taxon>
    </lineage>
</organism>
<name>A0A1Z4GL83_9CYAN</name>
<evidence type="ECO:0000313" key="2">
    <source>
        <dbReference type="Proteomes" id="UP000218287"/>
    </source>
</evidence>
<evidence type="ECO:0000313" key="1">
    <source>
        <dbReference type="EMBL" id="BAY18106.1"/>
    </source>
</evidence>
<protein>
    <submittedName>
        <fullName evidence="1">Uncharacterized protein</fullName>
    </submittedName>
</protein>